<dbReference type="InterPro" id="IPR040807">
    <property type="entry name" value="DUF5522"/>
</dbReference>
<name>A0A848J3Y9_9BACT</name>
<reference evidence="1 2" key="1">
    <citation type="submission" date="2020-04" db="EMBL/GenBank/DDBJ databases">
        <title>Flammeovirgaceae bacterium KN852 isolated from deep sea.</title>
        <authorList>
            <person name="Zhang D.-C."/>
        </authorList>
    </citation>
    <scope>NUCLEOTIDE SEQUENCE [LARGE SCALE GENOMIC DNA]</scope>
    <source>
        <strain evidence="1 2">KN852</strain>
    </source>
</reference>
<dbReference type="AlphaFoldDB" id="A0A848J3Y9"/>
<dbReference type="EMBL" id="JABBNU010000010">
    <property type="protein sequence ID" value="NMM50038.1"/>
    <property type="molecule type" value="Genomic_DNA"/>
</dbReference>
<keyword evidence="2" id="KW-1185">Reference proteome</keyword>
<comment type="caution">
    <text evidence="1">The sequence shown here is derived from an EMBL/GenBank/DDBJ whole genome shotgun (WGS) entry which is preliminary data.</text>
</comment>
<dbReference type="RefSeq" id="WP_169684097.1">
    <property type="nucleotide sequence ID" value="NZ_JABBNU010000010.1"/>
</dbReference>
<proteinExistence type="predicted"/>
<accession>A0A848J3Y9</accession>
<evidence type="ECO:0000313" key="2">
    <source>
        <dbReference type="Proteomes" id="UP000559010"/>
    </source>
</evidence>
<gene>
    <name evidence="1" type="ORF">HH304_16645</name>
</gene>
<evidence type="ECO:0000313" key="1">
    <source>
        <dbReference type="EMBL" id="NMM50038.1"/>
    </source>
</evidence>
<dbReference type="Pfam" id="PF17653">
    <property type="entry name" value="DUF5522"/>
    <property type="match status" value="1"/>
</dbReference>
<organism evidence="1 2">
    <name type="scientific">Marinigracilibium pacificum</name>
    <dbReference type="NCBI Taxonomy" id="2729599"/>
    <lineage>
        <taxon>Bacteria</taxon>
        <taxon>Pseudomonadati</taxon>
        <taxon>Bacteroidota</taxon>
        <taxon>Cytophagia</taxon>
        <taxon>Cytophagales</taxon>
        <taxon>Flammeovirgaceae</taxon>
        <taxon>Marinigracilibium</taxon>
    </lineage>
</organism>
<sequence length="104" mass="12149">MNCDICSTSLSNSKIEIPNKVLVEKLALPEQICNNCLDSKLSQEINLIKSKEKENYLFDKNWRNNKLIEGLDFYYENGLMVLTEYFHVKKGYCCENGCRHCPYN</sequence>
<protein>
    <submittedName>
        <fullName evidence="1">Uncharacterized protein</fullName>
    </submittedName>
</protein>
<dbReference type="Proteomes" id="UP000559010">
    <property type="component" value="Unassembled WGS sequence"/>
</dbReference>